<dbReference type="PROSITE" id="PS00141">
    <property type="entry name" value="ASP_PROTEASE"/>
    <property type="match status" value="1"/>
</dbReference>
<dbReference type="CDD" id="cd05471">
    <property type="entry name" value="pepsin_like"/>
    <property type="match status" value="1"/>
</dbReference>
<keyword evidence="2" id="KW-0064">Aspartyl protease</keyword>
<dbReference type="InterPro" id="IPR034164">
    <property type="entry name" value="Pepsin-like_dom"/>
</dbReference>
<evidence type="ECO:0000256" key="3">
    <source>
        <dbReference type="SAM" id="SignalP"/>
    </source>
</evidence>
<dbReference type="OrthoDB" id="771136at2759"/>
<reference evidence="6" key="1">
    <citation type="submission" date="2020-12" db="UniProtKB">
        <authorList>
            <consortium name="WormBaseParasite"/>
        </authorList>
    </citation>
    <scope>IDENTIFICATION</scope>
    <source>
        <strain evidence="6">MHco3</strain>
    </source>
</reference>
<dbReference type="GO" id="GO:0005764">
    <property type="term" value="C:lysosome"/>
    <property type="evidence" value="ECO:0007669"/>
    <property type="project" value="TreeGrafter"/>
</dbReference>
<dbReference type="OMA" id="LYRGRCT"/>
<sequence length="368" mass="39388">MRALLAATVLLAYTTVSAFVIPIKLAAVSNVTAGGAVLEQNTQSYFVTNITVGTPPQLFTVIVDTGSADFWIPDSSCTTCSSKRLFNSKSSSTYTKISRSFLASNHFGVTEGSYGMDTLRLATNDANAIVIPSTVMGQANELPAAVSALNGVDGVLGLAFQIIASDNTFSPPFIRGVAQGDIAQSVFSIWLEEQWQTSDNGTHGVIYYGGYDLVHCRPDRGSVQLSAAGLYQFTVSNFYINGLGAAKRIQTTIISSSPYIRVPSALFLRILSYINVDPKTPLPAKVDCNVTLSLGFDVGGSYGYLPVTERNLILSNNDGTCTLAVMPTDANGFDMGQNIELGIPFLRGRCTYFDTSLQRLGFADAIQH</sequence>
<feature type="domain" description="Peptidase A1" evidence="4">
    <location>
        <begin position="46"/>
        <end position="363"/>
    </location>
</feature>
<feature type="signal peptide" evidence="3">
    <location>
        <begin position="1"/>
        <end position="18"/>
    </location>
</feature>
<organism evidence="5 6">
    <name type="scientific">Haemonchus contortus</name>
    <name type="common">Barber pole worm</name>
    <dbReference type="NCBI Taxonomy" id="6289"/>
    <lineage>
        <taxon>Eukaryota</taxon>
        <taxon>Metazoa</taxon>
        <taxon>Ecdysozoa</taxon>
        <taxon>Nematoda</taxon>
        <taxon>Chromadorea</taxon>
        <taxon>Rhabditida</taxon>
        <taxon>Rhabditina</taxon>
        <taxon>Rhabditomorpha</taxon>
        <taxon>Strongyloidea</taxon>
        <taxon>Trichostrongylidae</taxon>
        <taxon>Haemonchus</taxon>
    </lineage>
</organism>
<feature type="chain" id="PRO_5029662206" evidence="3">
    <location>
        <begin position="19"/>
        <end position="368"/>
    </location>
</feature>
<evidence type="ECO:0000259" key="4">
    <source>
        <dbReference type="PROSITE" id="PS51767"/>
    </source>
</evidence>
<evidence type="ECO:0000256" key="1">
    <source>
        <dbReference type="ARBA" id="ARBA00007447"/>
    </source>
</evidence>
<keyword evidence="2" id="KW-0645">Protease</keyword>
<proteinExistence type="inferred from homology"/>
<evidence type="ECO:0000313" key="5">
    <source>
        <dbReference type="Proteomes" id="UP000025227"/>
    </source>
</evidence>
<dbReference type="Pfam" id="PF00026">
    <property type="entry name" value="Asp"/>
    <property type="match status" value="1"/>
</dbReference>
<dbReference type="PROSITE" id="PS51767">
    <property type="entry name" value="PEPTIDASE_A1"/>
    <property type="match status" value="1"/>
</dbReference>
<dbReference type="InterPro" id="IPR021109">
    <property type="entry name" value="Peptidase_aspartic_dom_sf"/>
</dbReference>
<protein>
    <submittedName>
        <fullName evidence="6">Peptidase A1 domain-containing protein</fullName>
    </submittedName>
</protein>
<dbReference type="AlphaFoldDB" id="A0A7I4YZQ9"/>
<name>A0A7I4YZQ9_HAECO</name>
<keyword evidence="2" id="KW-0378">Hydrolase</keyword>
<keyword evidence="5" id="KW-1185">Reference proteome</keyword>
<keyword evidence="3" id="KW-0732">Signal</keyword>
<dbReference type="PANTHER" id="PTHR47966">
    <property type="entry name" value="BETA-SITE APP-CLEAVING ENZYME, ISOFORM A-RELATED"/>
    <property type="match status" value="1"/>
</dbReference>
<dbReference type="WBParaSite" id="HCON_00162590-00001">
    <property type="protein sequence ID" value="HCON_00162590-00001"/>
    <property type="gene ID" value="HCON_00162590"/>
</dbReference>
<dbReference type="Proteomes" id="UP000025227">
    <property type="component" value="Unplaced"/>
</dbReference>
<dbReference type="InterPro" id="IPR001969">
    <property type="entry name" value="Aspartic_peptidase_AS"/>
</dbReference>
<dbReference type="SUPFAM" id="SSF50630">
    <property type="entry name" value="Acid proteases"/>
    <property type="match status" value="1"/>
</dbReference>
<dbReference type="InterPro" id="IPR033121">
    <property type="entry name" value="PEPTIDASE_A1"/>
</dbReference>
<evidence type="ECO:0000313" key="6">
    <source>
        <dbReference type="WBParaSite" id="HCON_00162590-00001"/>
    </source>
</evidence>
<dbReference type="GO" id="GO:0004190">
    <property type="term" value="F:aspartic-type endopeptidase activity"/>
    <property type="evidence" value="ECO:0007669"/>
    <property type="project" value="UniProtKB-KW"/>
</dbReference>
<dbReference type="GO" id="GO:0006508">
    <property type="term" value="P:proteolysis"/>
    <property type="evidence" value="ECO:0007669"/>
    <property type="project" value="UniProtKB-KW"/>
</dbReference>
<dbReference type="InterPro" id="IPR001461">
    <property type="entry name" value="Aspartic_peptidase_A1"/>
</dbReference>
<dbReference type="Gene3D" id="2.40.70.10">
    <property type="entry name" value="Acid Proteases"/>
    <property type="match status" value="2"/>
</dbReference>
<comment type="similarity">
    <text evidence="1 2">Belongs to the peptidase A1 family.</text>
</comment>
<accession>A0A7I4YZQ9</accession>
<dbReference type="PANTHER" id="PTHR47966:SF71">
    <property type="entry name" value="PEPTIDASE A1 DOMAIN-CONTAINING PROTEIN"/>
    <property type="match status" value="1"/>
</dbReference>
<dbReference type="PRINTS" id="PR00792">
    <property type="entry name" value="PEPSIN"/>
</dbReference>
<evidence type="ECO:0000256" key="2">
    <source>
        <dbReference type="RuleBase" id="RU000454"/>
    </source>
</evidence>